<dbReference type="Proteomes" id="UP000185124">
    <property type="component" value="Unassembled WGS sequence"/>
</dbReference>
<dbReference type="SUPFAM" id="SSF53720">
    <property type="entry name" value="ALDH-like"/>
    <property type="match status" value="1"/>
</dbReference>
<keyword evidence="7" id="KW-1185">Reference proteome</keyword>
<dbReference type="InterPro" id="IPR016163">
    <property type="entry name" value="Ald_DH_C"/>
</dbReference>
<protein>
    <submittedName>
        <fullName evidence="6">Betaine-aldehyde dehydrogenase</fullName>
    </submittedName>
</protein>
<dbReference type="Gene3D" id="3.40.309.10">
    <property type="entry name" value="Aldehyde Dehydrogenase, Chain A, domain 2"/>
    <property type="match status" value="1"/>
</dbReference>
<organism evidence="6 7">
    <name type="scientific">Micromonospora cremea</name>
    <dbReference type="NCBI Taxonomy" id="709881"/>
    <lineage>
        <taxon>Bacteria</taxon>
        <taxon>Bacillati</taxon>
        <taxon>Actinomycetota</taxon>
        <taxon>Actinomycetes</taxon>
        <taxon>Micromonosporales</taxon>
        <taxon>Micromonosporaceae</taxon>
        <taxon>Micromonospora</taxon>
    </lineage>
</organism>
<accession>A0A1N5UFR0</accession>
<evidence type="ECO:0000259" key="5">
    <source>
        <dbReference type="Pfam" id="PF00171"/>
    </source>
</evidence>
<reference evidence="7" key="1">
    <citation type="submission" date="2016-12" db="EMBL/GenBank/DDBJ databases">
        <authorList>
            <person name="Varghese N."/>
            <person name="Submissions S."/>
        </authorList>
    </citation>
    <scope>NUCLEOTIDE SEQUENCE [LARGE SCALE GENOMIC DNA]</scope>
    <source>
        <strain evidence="7">DSM 45599</strain>
    </source>
</reference>
<evidence type="ECO:0000256" key="3">
    <source>
        <dbReference type="PROSITE-ProRule" id="PRU10007"/>
    </source>
</evidence>
<comment type="similarity">
    <text evidence="1 4">Belongs to the aldehyde dehydrogenase family.</text>
</comment>
<dbReference type="InterPro" id="IPR015590">
    <property type="entry name" value="Aldehyde_DH_dom"/>
</dbReference>
<proteinExistence type="inferred from homology"/>
<evidence type="ECO:0000256" key="1">
    <source>
        <dbReference type="ARBA" id="ARBA00009986"/>
    </source>
</evidence>
<feature type="active site" evidence="3">
    <location>
        <position position="263"/>
    </location>
</feature>
<dbReference type="RefSeq" id="WP_074308870.1">
    <property type="nucleotide sequence ID" value="NZ_FSQT01000001.1"/>
</dbReference>
<dbReference type="InterPro" id="IPR029510">
    <property type="entry name" value="Ald_DH_CS_GLU"/>
</dbReference>
<feature type="domain" description="Aldehyde dehydrogenase" evidence="5">
    <location>
        <begin position="30"/>
        <end position="491"/>
    </location>
</feature>
<evidence type="ECO:0000313" key="6">
    <source>
        <dbReference type="EMBL" id="SIM59038.1"/>
    </source>
</evidence>
<dbReference type="Pfam" id="PF00171">
    <property type="entry name" value="Aldedh"/>
    <property type="match status" value="1"/>
</dbReference>
<name>A0A1N5UFR0_9ACTN</name>
<keyword evidence="2 4" id="KW-0560">Oxidoreductase</keyword>
<dbReference type="OrthoDB" id="6882680at2"/>
<dbReference type="AlphaFoldDB" id="A0A1N5UFR0"/>
<sequence length="497" mass="53580">MHDPTQHPELSTVFDSLAARAPRLLIDNEWVTPSSGAVRRTLNPSTGTEFASYAVAGPVDVAAAVDAARDAQRTWARTTLGERARCFERLALAIENRAHEIAVVDAIDAGLPIQRMFGDIAGATRSLRGWPGLAGALRGDVLPDDDTLHYTRYKPYGVVAKIVAYNHPFLFAVKGSLAALTAGNAVVLKVADQTPMSALLLGDLVRETFPPGVFNIITGDAHTGDALVTHPDVRRIGFTGSAATGRLIQRRAAEQAVRSVSLELGGKNPMIVFADVDVARTAREVVKAMNLRANAGQSCGSTSRLFVHADVHDAFVEALAREFSALTLGPAYDRAVDMGPLINARHAGRTRDFIKGAAAEGATLISGGLDDPRVPQQGFFVAPTLFTDVEPHSRIAQEEVFGPVVSVFRWSDYTTMLRDVNSVEYGLTASVWTNDVSNALRLADDVEAGYVWVNDSTTHYWGTPFGGWKNSGLGREECMEELLSYLQTKSVHVKLTA</sequence>
<dbReference type="EMBL" id="FSQT01000001">
    <property type="protein sequence ID" value="SIM59038.1"/>
    <property type="molecule type" value="Genomic_DNA"/>
</dbReference>
<dbReference type="PANTHER" id="PTHR11699">
    <property type="entry name" value="ALDEHYDE DEHYDROGENASE-RELATED"/>
    <property type="match status" value="1"/>
</dbReference>
<evidence type="ECO:0000256" key="4">
    <source>
        <dbReference type="RuleBase" id="RU003345"/>
    </source>
</evidence>
<evidence type="ECO:0000313" key="7">
    <source>
        <dbReference type="Proteomes" id="UP000185124"/>
    </source>
</evidence>
<dbReference type="FunFam" id="3.40.605.10:FF:000007">
    <property type="entry name" value="NAD/NADP-dependent betaine aldehyde dehydrogenase"/>
    <property type="match status" value="1"/>
</dbReference>
<dbReference type="Gene3D" id="3.40.605.10">
    <property type="entry name" value="Aldehyde Dehydrogenase, Chain A, domain 1"/>
    <property type="match status" value="1"/>
</dbReference>
<dbReference type="InterPro" id="IPR016161">
    <property type="entry name" value="Ald_DH/histidinol_DH"/>
</dbReference>
<gene>
    <name evidence="6" type="ORF">SAMN04489832_0844</name>
</gene>
<dbReference type="STRING" id="709881.SAMN04489832_0844"/>
<evidence type="ECO:0000256" key="2">
    <source>
        <dbReference type="ARBA" id="ARBA00023002"/>
    </source>
</evidence>
<dbReference type="InterPro" id="IPR016162">
    <property type="entry name" value="Ald_DH_N"/>
</dbReference>
<dbReference type="PROSITE" id="PS00687">
    <property type="entry name" value="ALDEHYDE_DEHYDR_GLU"/>
    <property type="match status" value="1"/>
</dbReference>
<dbReference type="FunFam" id="3.40.309.10:FF:000009">
    <property type="entry name" value="Aldehyde dehydrogenase A"/>
    <property type="match status" value="1"/>
</dbReference>
<dbReference type="GO" id="GO:0016620">
    <property type="term" value="F:oxidoreductase activity, acting on the aldehyde or oxo group of donors, NAD or NADP as acceptor"/>
    <property type="evidence" value="ECO:0007669"/>
    <property type="project" value="InterPro"/>
</dbReference>